<organism evidence="2">
    <name type="scientific">Yersinia ruckeri</name>
    <dbReference type="NCBI Taxonomy" id="29486"/>
    <lineage>
        <taxon>Bacteria</taxon>
        <taxon>Pseudomonadati</taxon>
        <taxon>Pseudomonadota</taxon>
        <taxon>Gammaproteobacteria</taxon>
        <taxon>Enterobacterales</taxon>
        <taxon>Yersiniaceae</taxon>
        <taxon>Yersinia</taxon>
    </lineage>
</organism>
<name>A0A085UB66_YERRU</name>
<dbReference type="EMBL" id="UHJG01000001">
    <property type="protein sequence ID" value="SUQ01422.1"/>
    <property type="molecule type" value="Genomic_DNA"/>
</dbReference>
<evidence type="ECO:0000313" key="3">
    <source>
        <dbReference type="EMBL" id="SUQ01422.1"/>
    </source>
</evidence>
<dbReference type="PATRIC" id="fig|29486.44.peg.215"/>
<reference evidence="3 4" key="2">
    <citation type="submission" date="2018-06" db="EMBL/GenBank/DDBJ databases">
        <authorList>
            <consortium name="Pathogen Informatics"/>
            <person name="Doyle S."/>
        </authorList>
    </citation>
    <scope>NUCLEOTIDE SEQUENCE [LARGE SCALE GENOMIC DNA]</scope>
    <source>
        <strain evidence="3 4">NCTC10476</strain>
    </source>
</reference>
<dbReference type="EMBL" id="LN681231">
    <property type="protein sequence ID" value="CEK28665.1"/>
    <property type="molecule type" value="Genomic_DNA"/>
</dbReference>
<dbReference type="GO" id="GO:0016787">
    <property type="term" value="F:hydrolase activity"/>
    <property type="evidence" value="ECO:0007669"/>
    <property type="project" value="UniProtKB-KW"/>
</dbReference>
<keyword evidence="4" id="KW-1185">Reference proteome</keyword>
<keyword evidence="3" id="KW-0378">Hydrolase</keyword>
<protein>
    <submittedName>
        <fullName evidence="3">Hydrolase</fullName>
    </submittedName>
</protein>
<dbReference type="InterPro" id="IPR006674">
    <property type="entry name" value="HD_domain"/>
</dbReference>
<evidence type="ECO:0000259" key="1">
    <source>
        <dbReference type="Pfam" id="PF13023"/>
    </source>
</evidence>
<accession>A0A085UB66</accession>
<dbReference type="Pfam" id="PF13023">
    <property type="entry name" value="HD_3"/>
    <property type="match status" value="1"/>
</dbReference>
<sequence>MALLHDIVEIDASDVMVYDLADTSDKNPMVNNLLANNIVLKPISWLTT</sequence>
<feature type="domain" description="HD" evidence="1">
    <location>
        <begin position="1"/>
        <end position="28"/>
    </location>
</feature>
<proteinExistence type="predicted"/>
<dbReference type="AlphaFoldDB" id="A0A085UB66"/>
<gene>
    <name evidence="2" type="ORF">CSF007_14705</name>
    <name evidence="3" type="ORF">NCTC10476_02775</name>
</gene>
<evidence type="ECO:0000313" key="2">
    <source>
        <dbReference type="EMBL" id="CEK28665.1"/>
    </source>
</evidence>
<evidence type="ECO:0000313" key="4">
    <source>
        <dbReference type="Proteomes" id="UP000255169"/>
    </source>
</evidence>
<dbReference type="Proteomes" id="UP000255169">
    <property type="component" value="Unassembled WGS sequence"/>
</dbReference>
<reference evidence="2" key="1">
    <citation type="journal article" date="2015" name="Genome Announc.">
        <title>Complete Genome Sequence of Yersinia ruckeri Strain CSF007-82, Etiologic Agent of Red Mouth Disease in Salmonid Fish.</title>
        <authorList>
            <person name="Nelson M.C."/>
            <person name="LaPatra S.E."/>
            <person name="Welch T.J."/>
            <person name="Graf J."/>
        </authorList>
    </citation>
    <scope>NUCLEOTIDE SEQUENCE</scope>
    <source>
        <strain evidence="2">CSF007-82</strain>
    </source>
</reference>